<reference evidence="2 4" key="1">
    <citation type="submission" date="2017-05" db="EMBL/GenBank/DDBJ databases">
        <authorList>
            <person name="Kreiswirth B."/>
            <person name="Manca C."/>
            <person name="Chen L."/>
            <person name="Evans S."/>
            <person name="Fowler V."/>
            <person name="Patel R."/>
            <person name="Chambers H."/>
            <person name="Bonomo R."/>
            <person name="Paul V."/>
            <person name="Sankar J."/>
            <person name="Gaind R."/>
            <person name="Ray P."/>
            <person name="Gautam V."/>
            <person name="Biswal M."/>
            <person name="Datta S."/>
            <person name="Walia K."/>
            <person name="Adams M."/>
            <person name="Nelson K."/>
            <person name="Sutton G."/>
            <person name="Fouts D."/>
            <person name="Hujer K."/>
            <person name="Hujer A."/>
        </authorList>
    </citation>
    <scope>NUCLEOTIDE SEQUENCE [LARGE SCALE GENOMIC DNA]</scope>
    <source>
        <strain evidence="2 4">PR324</strain>
    </source>
</reference>
<evidence type="ECO:0000313" key="1">
    <source>
        <dbReference type="EMBL" id="AVF43021.1"/>
    </source>
</evidence>
<accession>A0A333P3I6</accession>
<name>A0A0A7XF83_ACINO</name>
<accession>K9BUR3</accession>
<reference evidence="3 6" key="4">
    <citation type="journal article" date="2021" name="MSphere">
        <title>Complete Genome Sequencing of Acinetobacter baumannii AC1633 and Acinetobacter nosocomialis AC1530 Unveils a Large Multidrug-Resistant Plasmid Encoding the NDM-1 and OXA-58 Carbapenemases.</title>
        <authorList>
            <person name="Alattraqchi A.G."/>
            <person name="Mohd Rani F."/>
            <person name="A. Rahman N.I."/>
            <person name="Ismail S."/>
            <person name="Cleary D.W."/>
            <person name="Clarke S.C."/>
            <person name="Yeo C.C."/>
        </authorList>
    </citation>
    <scope>NUCLEOTIDE SEQUENCE [LARGE SCALE GENOMIC DNA]</scope>
    <source>
        <strain evidence="3 6">AC1530</strain>
    </source>
</reference>
<evidence type="ECO:0000313" key="4">
    <source>
        <dbReference type="Proteomes" id="UP000194767"/>
    </source>
</evidence>
<dbReference type="EMBL" id="CP045560">
    <property type="protein sequence ID" value="QGA45358.1"/>
    <property type="molecule type" value="Genomic_DNA"/>
</dbReference>
<evidence type="ECO:0000313" key="2">
    <source>
        <dbReference type="EMBL" id="OTL92988.1"/>
    </source>
</evidence>
<dbReference type="EMBL" id="CP014019">
    <property type="protein sequence ID" value="AVF43021.1"/>
    <property type="molecule type" value="Genomic_DNA"/>
</dbReference>
<organism evidence="2 4">
    <name type="scientific">Acinetobacter nosocomialis</name>
    <dbReference type="NCBI Taxonomy" id="106654"/>
    <lineage>
        <taxon>Bacteria</taxon>
        <taxon>Pseudomonadati</taxon>
        <taxon>Pseudomonadota</taxon>
        <taxon>Gammaproteobacteria</taxon>
        <taxon>Moraxellales</taxon>
        <taxon>Moraxellaceae</taxon>
        <taxon>Acinetobacter</taxon>
        <taxon>Acinetobacter calcoaceticus/baumannii complex</taxon>
    </lineage>
</organism>
<evidence type="ECO:0000313" key="3">
    <source>
        <dbReference type="EMBL" id="QGA45358.1"/>
    </source>
</evidence>
<dbReference type="RefSeq" id="WP_002050748.1">
    <property type="nucleotide sequence ID" value="NZ_AMZR01000075.1"/>
</dbReference>
<reference evidence="1" key="2">
    <citation type="submission" date="2017-12" db="EMBL/GenBank/DDBJ databases">
        <title>FDA dAtabase for Regulatory Grade micrObial Sequences (FDA-ARGOS): Supporting development and validation of Infectious Disease Dx tests.</title>
        <authorList>
            <person name="Campos J."/>
            <person name="Goldberg B."/>
            <person name="Tallon L."/>
            <person name="Sadzewicz L."/>
            <person name="Sengamalay N."/>
            <person name="Ott S."/>
            <person name="Godinez A."/>
            <person name="Nagaraj S."/>
            <person name="Vavikolanu K."/>
            <person name="Aluvathingal J."/>
            <person name="Nadendla S."/>
            <person name="Nandy P."/>
            <person name="Hobson J."/>
            <person name="Sichtig H."/>
        </authorList>
    </citation>
    <scope>NUCLEOTIDE SEQUENCE</scope>
    <source>
        <strain evidence="1">FDAARGOS_129</strain>
    </source>
</reference>
<reference evidence="5" key="3">
    <citation type="submission" date="2017-12" db="EMBL/GenBank/DDBJ databases">
        <title>FDA dAtabase for Regulatory Grade micrObial Sequences (FDA-ARGOS): Supporting development and validation of Infectious Disease Dx tests.</title>
        <authorList>
            <person name="Hoffmann M."/>
            <person name="Allard M."/>
            <person name="Evans P."/>
            <person name="Brown E."/>
            <person name="Tallon L."/>
            <person name="Sadzewicz L."/>
            <person name="Sengamalay N."/>
            <person name="Ott S."/>
            <person name="Godinez A."/>
            <person name="Nagaraj S."/>
            <person name="Vavikolanu K."/>
            <person name="Aluvathingal J."/>
            <person name="Nadendla S."/>
            <person name="Sichtig H."/>
        </authorList>
    </citation>
    <scope>NUCLEOTIDE SEQUENCE [LARGE SCALE GENOMIC DNA]</scope>
    <source>
        <strain evidence="5">FDAARGOS_129</strain>
    </source>
</reference>
<dbReference type="Proteomes" id="UP000237921">
    <property type="component" value="Chromosome"/>
</dbReference>
<dbReference type="AlphaFoldDB" id="A0A0A7XF83"/>
<sequence length="175" mass="20896">MSIETKMIVSRIGETDQLYLTENTPELALERADLRMQLVVLSRVRQEQIHFLQEAIVLLEQARMEYDEMPMRLYLNLSLHLAKAYMIYFELNKEKRFALIAQQILKPLAHHHHSDIYFFLAYASAAQEKPALTRHWLTKYLSTAQCDLELVHEHPVFHPIRHEPWYKELLKFKTH</sequence>
<gene>
    <name evidence="1" type="ORF">AL533_00645</name>
    <name evidence="2" type="ORF">B9X58_19420</name>
    <name evidence="3" type="ORF">GD578_16835</name>
</gene>
<dbReference type="Proteomes" id="UP000325778">
    <property type="component" value="Chromosome"/>
</dbReference>
<evidence type="ECO:0000313" key="5">
    <source>
        <dbReference type="Proteomes" id="UP000237921"/>
    </source>
</evidence>
<dbReference type="Proteomes" id="UP000194767">
    <property type="component" value="Unassembled WGS sequence"/>
</dbReference>
<dbReference type="KEGG" id="ano:RR32_02495"/>
<accession>A0A0Q1LC68</accession>
<dbReference type="STRING" id="106654.B7L44_03135"/>
<protein>
    <submittedName>
        <fullName evidence="2">Uncharacterized protein</fullName>
    </submittedName>
</protein>
<dbReference type="GeneID" id="92797785"/>
<dbReference type="EMBL" id="NGDO01000089">
    <property type="protein sequence ID" value="OTL92988.1"/>
    <property type="molecule type" value="Genomic_DNA"/>
</dbReference>
<proteinExistence type="predicted"/>
<accession>A0A0A7XF83</accession>
<evidence type="ECO:0000313" key="6">
    <source>
        <dbReference type="Proteomes" id="UP000325778"/>
    </source>
</evidence>